<dbReference type="Proteomes" id="UP000095454">
    <property type="component" value="Unassembled WGS sequence"/>
</dbReference>
<accession>A0A174M3L4</accession>
<name>A0A174M3L4_9ACTN</name>
<evidence type="ECO:0000313" key="1">
    <source>
        <dbReference type="EMBL" id="CUP29457.1"/>
    </source>
</evidence>
<gene>
    <name evidence="1" type="ORF">ERS852514_01621</name>
</gene>
<sequence>MNETQLADLNDIQDFFNRVDSVRNSASPTEKPRTNPIDIKDFIEWCNLCEAQSKYSSGDSAAKALGNAVVSLNQLDRGELDAMESALKEGRWDEWCKDSGKKASADDATFYLVLKHHTDAQQHYHFHFGKDMVAEIDAFDPFTKEGGKQVLNQQWHALISLLAFLDVAHALSNEQHEYHCLYQYVKKLDKIDFNADELQFYCGTSGKTELRFNTKEGKLIERYRSEKMNEWLEEALRKLAGK</sequence>
<reference evidence="1 2" key="1">
    <citation type="submission" date="2015-09" db="EMBL/GenBank/DDBJ databases">
        <authorList>
            <consortium name="Pathogen Informatics"/>
        </authorList>
    </citation>
    <scope>NUCLEOTIDE SEQUENCE [LARGE SCALE GENOMIC DNA]</scope>
    <source>
        <strain evidence="1 2">2789STDY5834902</strain>
    </source>
</reference>
<dbReference type="AlphaFoldDB" id="A0A174M3L4"/>
<dbReference type="RefSeq" id="WP_055252374.1">
    <property type="nucleotide sequence ID" value="NZ_CABIXX010000033.1"/>
</dbReference>
<protein>
    <submittedName>
        <fullName evidence="1">Uncharacterized protein</fullName>
    </submittedName>
</protein>
<evidence type="ECO:0000313" key="2">
    <source>
        <dbReference type="Proteomes" id="UP000095454"/>
    </source>
</evidence>
<proteinExistence type="predicted"/>
<dbReference type="EMBL" id="CZAQ01000033">
    <property type="protein sequence ID" value="CUP29457.1"/>
    <property type="molecule type" value="Genomic_DNA"/>
</dbReference>
<organism evidence="1 2">
    <name type="scientific">Collinsella aerofaciens</name>
    <dbReference type="NCBI Taxonomy" id="74426"/>
    <lineage>
        <taxon>Bacteria</taxon>
        <taxon>Bacillati</taxon>
        <taxon>Actinomycetota</taxon>
        <taxon>Coriobacteriia</taxon>
        <taxon>Coriobacteriales</taxon>
        <taxon>Coriobacteriaceae</taxon>
        <taxon>Collinsella</taxon>
    </lineage>
</organism>